<evidence type="ECO:0000256" key="2">
    <source>
        <dbReference type="ARBA" id="ARBA00022723"/>
    </source>
</evidence>
<keyword evidence="5" id="KW-0732">Signal</keyword>
<keyword evidence="8" id="KW-1185">Reference proteome</keyword>
<evidence type="ECO:0000259" key="6">
    <source>
        <dbReference type="PROSITE" id="PS51007"/>
    </source>
</evidence>
<proteinExistence type="predicted"/>
<evidence type="ECO:0000313" key="8">
    <source>
        <dbReference type="Proteomes" id="UP000233293"/>
    </source>
</evidence>
<organism evidence="7 8">
    <name type="scientific">Telmatospirillum siberiense</name>
    <dbReference type="NCBI Taxonomy" id="382514"/>
    <lineage>
        <taxon>Bacteria</taxon>
        <taxon>Pseudomonadati</taxon>
        <taxon>Pseudomonadota</taxon>
        <taxon>Alphaproteobacteria</taxon>
        <taxon>Rhodospirillales</taxon>
        <taxon>Rhodospirillaceae</taxon>
        <taxon>Telmatospirillum</taxon>
    </lineage>
</organism>
<evidence type="ECO:0000256" key="3">
    <source>
        <dbReference type="ARBA" id="ARBA00023004"/>
    </source>
</evidence>
<protein>
    <recommendedName>
        <fullName evidence="6">Cytochrome c domain-containing protein</fullName>
    </recommendedName>
</protein>
<dbReference type="SUPFAM" id="SSF46626">
    <property type="entry name" value="Cytochrome c"/>
    <property type="match status" value="1"/>
</dbReference>
<keyword evidence="3 4" id="KW-0408">Iron</keyword>
<keyword evidence="1 4" id="KW-0349">Heme</keyword>
<dbReference type="OrthoDB" id="5770300at2"/>
<dbReference type="PROSITE" id="PS51007">
    <property type="entry name" value="CYTC"/>
    <property type="match status" value="1"/>
</dbReference>
<dbReference type="InterPro" id="IPR009056">
    <property type="entry name" value="Cyt_c-like_dom"/>
</dbReference>
<dbReference type="GO" id="GO:0046872">
    <property type="term" value="F:metal ion binding"/>
    <property type="evidence" value="ECO:0007669"/>
    <property type="project" value="UniProtKB-KW"/>
</dbReference>
<dbReference type="GO" id="GO:0009055">
    <property type="term" value="F:electron transfer activity"/>
    <property type="evidence" value="ECO:0007669"/>
    <property type="project" value="InterPro"/>
</dbReference>
<dbReference type="AlphaFoldDB" id="A0A2N3PMD9"/>
<dbReference type="Proteomes" id="UP000233293">
    <property type="component" value="Unassembled WGS sequence"/>
</dbReference>
<evidence type="ECO:0000256" key="5">
    <source>
        <dbReference type="SAM" id="SignalP"/>
    </source>
</evidence>
<dbReference type="GO" id="GO:0020037">
    <property type="term" value="F:heme binding"/>
    <property type="evidence" value="ECO:0007669"/>
    <property type="project" value="InterPro"/>
</dbReference>
<gene>
    <name evidence="7" type="ORF">CWS72_26205</name>
</gene>
<dbReference type="RefSeq" id="WP_101253615.1">
    <property type="nucleotide sequence ID" value="NZ_PIUM01000052.1"/>
</dbReference>
<dbReference type="Pfam" id="PF13442">
    <property type="entry name" value="Cytochrome_CBB3"/>
    <property type="match status" value="1"/>
</dbReference>
<dbReference type="Gene3D" id="1.10.760.10">
    <property type="entry name" value="Cytochrome c-like domain"/>
    <property type="match status" value="1"/>
</dbReference>
<evidence type="ECO:0000256" key="4">
    <source>
        <dbReference type="PROSITE-ProRule" id="PRU00433"/>
    </source>
</evidence>
<evidence type="ECO:0000313" key="7">
    <source>
        <dbReference type="EMBL" id="PKU21557.1"/>
    </source>
</evidence>
<dbReference type="InterPro" id="IPR036909">
    <property type="entry name" value="Cyt_c-like_dom_sf"/>
</dbReference>
<keyword evidence="2 4" id="KW-0479">Metal-binding</keyword>
<name>A0A2N3PMD9_9PROT</name>
<evidence type="ECO:0000256" key="1">
    <source>
        <dbReference type="ARBA" id="ARBA00022617"/>
    </source>
</evidence>
<feature type="chain" id="PRO_5014755768" description="Cytochrome c domain-containing protein" evidence="5">
    <location>
        <begin position="27"/>
        <end position="142"/>
    </location>
</feature>
<accession>A0A2N3PMD9</accession>
<reference evidence="8" key="1">
    <citation type="submission" date="2017-12" db="EMBL/GenBank/DDBJ databases">
        <title>Draft genome sequence of Telmatospirillum siberiense 26-4b1T, an acidotolerant peatland alphaproteobacterium potentially involved in sulfur cycling.</title>
        <authorList>
            <person name="Hausmann B."/>
            <person name="Pjevac P."/>
            <person name="Schreck K."/>
            <person name="Herbold C.W."/>
            <person name="Daims H."/>
            <person name="Wagner M."/>
            <person name="Pester M."/>
            <person name="Loy A."/>
        </authorList>
    </citation>
    <scope>NUCLEOTIDE SEQUENCE [LARGE SCALE GENOMIC DNA]</scope>
    <source>
        <strain evidence="8">26-4b1</strain>
    </source>
</reference>
<sequence length="142" mass="15573">MMLRLFGGGLALAALVLSATLSNATADQKPYVVKDGKTDQNTYNGWRRYSESCLRCHGPDGSGSSYAPDLTNSLKTMSEDTFKATVMGGRVNVGQANQNVMPMFANVEDVAMYIDDIYGYLKARSDGALDRGRPERFKDEKK</sequence>
<feature type="signal peptide" evidence="5">
    <location>
        <begin position="1"/>
        <end position="26"/>
    </location>
</feature>
<feature type="domain" description="Cytochrome c" evidence="6">
    <location>
        <begin position="40"/>
        <end position="118"/>
    </location>
</feature>
<dbReference type="EMBL" id="PIUM01000052">
    <property type="protein sequence ID" value="PKU21557.1"/>
    <property type="molecule type" value="Genomic_DNA"/>
</dbReference>
<comment type="caution">
    <text evidence="7">The sequence shown here is derived from an EMBL/GenBank/DDBJ whole genome shotgun (WGS) entry which is preliminary data.</text>
</comment>